<dbReference type="InterPro" id="IPR006091">
    <property type="entry name" value="Acyl-CoA_Oxase/DH_mid-dom"/>
</dbReference>
<dbReference type="Gene3D" id="1.10.540.10">
    <property type="entry name" value="Acyl-CoA dehydrogenase/oxidase, N-terminal domain"/>
    <property type="match status" value="1"/>
</dbReference>
<dbReference type="InterPro" id="IPR037069">
    <property type="entry name" value="AcylCoA_DH/ox_N_sf"/>
</dbReference>
<dbReference type="GO" id="GO:0033539">
    <property type="term" value="P:fatty acid beta-oxidation using acyl-CoA dehydrogenase"/>
    <property type="evidence" value="ECO:0007669"/>
    <property type="project" value="TreeGrafter"/>
</dbReference>
<organism evidence="10">
    <name type="scientific">freshwater metagenome</name>
    <dbReference type="NCBI Taxonomy" id="449393"/>
    <lineage>
        <taxon>unclassified sequences</taxon>
        <taxon>metagenomes</taxon>
        <taxon>ecological metagenomes</taxon>
    </lineage>
</organism>
<evidence type="ECO:0000259" key="9">
    <source>
        <dbReference type="Pfam" id="PF02771"/>
    </source>
</evidence>
<comment type="cofactor">
    <cofactor evidence="1">
        <name>FAD</name>
        <dbReference type="ChEBI" id="CHEBI:57692"/>
    </cofactor>
</comment>
<dbReference type="Gene3D" id="1.20.140.10">
    <property type="entry name" value="Butyryl-CoA Dehydrogenase, subunit A, domain 3"/>
    <property type="match status" value="1"/>
</dbReference>
<evidence type="ECO:0000256" key="2">
    <source>
        <dbReference type="ARBA" id="ARBA00009347"/>
    </source>
</evidence>
<evidence type="ECO:0000256" key="3">
    <source>
        <dbReference type="ARBA" id="ARBA00011738"/>
    </source>
</evidence>
<dbReference type="InterPro" id="IPR009075">
    <property type="entry name" value="AcylCo_DH/oxidase_C"/>
</dbReference>
<accession>A0A6J6CA90</accession>
<dbReference type="AlphaFoldDB" id="A0A6J6CA90"/>
<gene>
    <name evidence="10" type="ORF">UFOPK1493_00829</name>
</gene>
<dbReference type="InterPro" id="IPR009100">
    <property type="entry name" value="AcylCoA_DH/oxidase_NM_dom_sf"/>
</dbReference>
<protein>
    <submittedName>
        <fullName evidence="10">Unannotated protein</fullName>
    </submittedName>
</protein>
<dbReference type="GO" id="GO:0005737">
    <property type="term" value="C:cytoplasm"/>
    <property type="evidence" value="ECO:0007669"/>
    <property type="project" value="TreeGrafter"/>
</dbReference>
<dbReference type="Pfam" id="PF00441">
    <property type="entry name" value="Acyl-CoA_dh_1"/>
    <property type="match status" value="1"/>
</dbReference>
<dbReference type="PANTHER" id="PTHR48083">
    <property type="entry name" value="MEDIUM-CHAIN SPECIFIC ACYL-COA DEHYDROGENASE, MITOCHONDRIAL-RELATED"/>
    <property type="match status" value="1"/>
</dbReference>
<evidence type="ECO:0000256" key="4">
    <source>
        <dbReference type="ARBA" id="ARBA00022630"/>
    </source>
</evidence>
<evidence type="ECO:0000313" key="10">
    <source>
        <dbReference type="EMBL" id="CAB4547977.1"/>
    </source>
</evidence>
<dbReference type="InterPro" id="IPR050741">
    <property type="entry name" value="Acyl-CoA_dehydrogenase"/>
</dbReference>
<feature type="domain" description="Acyl-CoA dehydrogenase/oxidase C-terminal" evidence="7">
    <location>
        <begin position="251"/>
        <end position="407"/>
    </location>
</feature>
<keyword evidence="6" id="KW-0560">Oxidoreductase</keyword>
<name>A0A6J6CA90_9ZZZZ</name>
<dbReference type="EMBL" id="CAEZSR010000019">
    <property type="protein sequence ID" value="CAB4547977.1"/>
    <property type="molecule type" value="Genomic_DNA"/>
</dbReference>
<dbReference type="GO" id="GO:0050660">
    <property type="term" value="F:flavin adenine dinucleotide binding"/>
    <property type="evidence" value="ECO:0007669"/>
    <property type="project" value="InterPro"/>
</dbReference>
<keyword evidence="4" id="KW-0285">Flavoprotein</keyword>
<dbReference type="FunFam" id="2.40.110.10:FF:000002">
    <property type="entry name" value="Acyl-CoA dehydrogenase fadE12"/>
    <property type="match status" value="1"/>
</dbReference>
<dbReference type="SUPFAM" id="SSF56645">
    <property type="entry name" value="Acyl-CoA dehydrogenase NM domain-like"/>
    <property type="match status" value="1"/>
</dbReference>
<dbReference type="Pfam" id="PF02770">
    <property type="entry name" value="Acyl-CoA_dh_M"/>
    <property type="match status" value="1"/>
</dbReference>
<dbReference type="GO" id="GO:0003995">
    <property type="term" value="F:acyl-CoA dehydrogenase activity"/>
    <property type="evidence" value="ECO:0007669"/>
    <property type="project" value="TreeGrafter"/>
</dbReference>
<reference evidence="10" key="1">
    <citation type="submission" date="2020-05" db="EMBL/GenBank/DDBJ databases">
        <authorList>
            <person name="Chiriac C."/>
            <person name="Salcher M."/>
            <person name="Ghai R."/>
            <person name="Kavagutti S V."/>
        </authorList>
    </citation>
    <scope>NUCLEOTIDE SEQUENCE</scope>
</reference>
<sequence length="442" mass="49179">MAWDFQTEPEFEAKLEWMRGFVREEIIPLETLADVWRTPEGRQRFLRITAPLKEQVKQQGLWAAHLPPDMGGLGFGQVKLGLMHEILGQCGYAPSIFGNNAPDSGNAELLAVGGTPEQRDRWMQPLLDGKIRSCFSMTEPGAGADPTLLTTSAVRDGEEWVINGHKWFSSNASIADILIVMVKTGDHETPYRNYSMIVVPTNTPGVNILRDVPTMGEPDHKTGEPGGHAEILYENVRVPFENVVGGEAGIGQGFALAQKRLGPGRIHHAMRWLGQSQRAFDLLCERALTRYTHGSILAEKQMVQDWIAESYAEMQAARLLTLQAAWKMDQLHAAGKHYSDARIEIGVIKFWGAKVLYNVIDRAIQIHGSLGYTTDLPLESMYRAARAARIYDGPDEVHKVTVARQVLKRYRPSEPSIDHVPTRRAAALEKFADALDGLSLSH</sequence>
<evidence type="ECO:0000256" key="6">
    <source>
        <dbReference type="ARBA" id="ARBA00023002"/>
    </source>
</evidence>
<dbReference type="Pfam" id="PF02771">
    <property type="entry name" value="Acyl-CoA_dh_N"/>
    <property type="match status" value="1"/>
</dbReference>
<dbReference type="PANTHER" id="PTHR48083:SF13">
    <property type="entry name" value="ACYL-COA DEHYDROGENASE FAMILY MEMBER 11"/>
    <property type="match status" value="1"/>
</dbReference>
<evidence type="ECO:0000256" key="5">
    <source>
        <dbReference type="ARBA" id="ARBA00022827"/>
    </source>
</evidence>
<evidence type="ECO:0000256" key="1">
    <source>
        <dbReference type="ARBA" id="ARBA00001974"/>
    </source>
</evidence>
<dbReference type="InterPro" id="IPR046373">
    <property type="entry name" value="Acyl-CoA_Oxase/DH_mid-dom_sf"/>
</dbReference>
<keyword evidence="5" id="KW-0274">FAD</keyword>
<dbReference type="SUPFAM" id="SSF47203">
    <property type="entry name" value="Acyl-CoA dehydrogenase C-terminal domain-like"/>
    <property type="match status" value="1"/>
</dbReference>
<proteinExistence type="inferred from homology"/>
<comment type="similarity">
    <text evidence="2">Belongs to the acyl-CoA dehydrogenase family.</text>
</comment>
<evidence type="ECO:0000259" key="7">
    <source>
        <dbReference type="Pfam" id="PF00441"/>
    </source>
</evidence>
<dbReference type="InterPro" id="IPR013786">
    <property type="entry name" value="AcylCoA_DH/ox_N"/>
</dbReference>
<evidence type="ECO:0000259" key="8">
    <source>
        <dbReference type="Pfam" id="PF02770"/>
    </source>
</evidence>
<dbReference type="InterPro" id="IPR036250">
    <property type="entry name" value="AcylCo_DH-like_C"/>
</dbReference>
<comment type="subunit">
    <text evidence="3">Homodimer.</text>
</comment>
<dbReference type="Gene3D" id="2.40.110.10">
    <property type="entry name" value="Butyryl-CoA Dehydrogenase, subunit A, domain 2"/>
    <property type="match status" value="1"/>
</dbReference>
<feature type="domain" description="Acyl-CoA oxidase/dehydrogenase middle" evidence="8">
    <location>
        <begin position="134"/>
        <end position="224"/>
    </location>
</feature>
<feature type="domain" description="Acyl-CoA dehydrogenase/oxidase N-terminal" evidence="9">
    <location>
        <begin position="11"/>
        <end position="130"/>
    </location>
</feature>